<proteinExistence type="predicted"/>
<dbReference type="PROSITE" id="PS50088">
    <property type="entry name" value="ANK_REPEAT"/>
    <property type="match status" value="1"/>
</dbReference>
<reference evidence="5 6" key="1">
    <citation type="submission" date="2018-09" db="EMBL/GenBank/DDBJ databases">
        <title>Comparative Genomics of Wolbachia-Cardinium Dual Endosymbiosis in a Plant-Parasitic Nematode.</title>
        <authorList>
            <person name="Brown A.M.V."/>
            <person name="Wasala S.K."/>
            <person name="Howe D.K."/>
            <person name="Peetz A.B."/>
            <person name="Zasada I.A."/>
            <person name="Denver D.R."/>
        </authorList>
    </citation>
    <scope>NUCLEOTIDE SEQUENCE [LARGE SCALE GENOMIC DNA]</scope>
    <source>
        <strain evidence="5 6">Pp_1</strain>
    </source>
</reference>
<dbReference type="PANTHER" id="PTHR24198">
    <property type="entry name" value="ANKYRIN REPEAT AND PROTEIN KINASE DOMAIN-CONTAINING PROTEIN"/>
    <property type="match status" value="1"/>
</dbReference>
<dbReference type="Gene3D" id="1.25.40.20">
    <property type="entry name" value="Ankyrin repeat-containing domain"/>
    <property type="match status" value="1"/>
</dbReference>
<dbReference type="EMBL" id="RARA01000016">
    <property type="protein sequence ID" value="ROT47716.1"/>
    <property type="molecule type" value="Genomic_DNA"/>
</dbReference>
<evidence type="ECO:0000313" key="5">
    <source>
        <dbReference type="EMBL" id="ROT47716.1"/>
    </source>
</evidence>
<evidence type="ECO:0000256" key="2">
    <source>
        <dbReference type="ARBA" id="ARBA00023043"/>
    </source>
</evidence>
<sequence>MIKKTKTIFLKSRKNNFVVQGITVLFISTIFIQARSCISSTPVMDYVVQHEDQNDFRKYIANKKDISQGSDGDRDWLYIAVKSHNPEKVTIILDRINRDKENRSSYAQKDFPNSIDPFSKKTPLGKAIQDNNKNIVNLLIKNQHINVNRLDNGLPTLLVAIQNKNEIIAQLLLDECPKDKLNITTKDPHTGSTPLHLAIEYGYKELTESLVNRLSLEDLIVEDAKQNTPLHVAAHYWRKEEFKLLFDQIGRLCPNNSHYIFDKLAKGYGISVFAHSYLSIHWIPGNKATNILKTRDSEMFKYILDTVGDYLLTAHFNTIIKEIDFAVHDGIIGEPYADVLRNIIWSRLMRKGRIEA</sequence>
<dbReference type="Pfam" id="PF12796">
    <property type="entry name" value="Ank_2"/>
    <property type="match status" value="2"/>
</dbReference>
<evidence type="ECO:0000313" key="6">
    <source>
        <dbReference type="Proteomes" id="UP000270927"/>
    </source>
</evidence>
<evidence type="ECO:0000256" key="1">
    <source>
        <dbReference type="ARBA" id="ARBA00022737"/>
    </source>
</evidence>
<keyword evidence="4" id="KW-0812">Transmembrane</keyword>
<feature type="repeat" description="ANK" evidence="3">
    <location>
        <begin position="190"/>
        <end position="213"/>
    </location>
</feature>
<dbReference type="AlphaFoldDB" id="A0A3N2QD16"/>
<feature type="transmembrane region" description="Helical" evidence="4">
    <location>
        <begin position="16"/>
        <end position="34"/>
    </location>
</feature>
<dbReference type="InterPro" id="IPR002110">
    <property type="entry name" value="Ankyrin_rpt"/>
</dbReference>
<dbReference type="RefSeq" id="WP_123662318.1">
    <property type="nucleotide sequence ID" value="NZ_RARA01000016.1"/>
</dbReference>
<keyword evidence="1" id="KW-0677">Repeat</keyword>
<dbReference type="SUPFAM" id="SSF48403">
    <property type="entry name" value="Ankyrin repeat"/>
    <property type="match status" value="1"/>
</dbReference>
<comment type="caution">
    <text evidence="5">The sequence shown here is derived from an EMBL/GenBank/DDBJ whole genome shotgun (WGS) entry which is preliminary data.</text>
</comment>
<dbReference type="PANTHER" id="PTHR24198:SF165">
    <property type="entry name" value="ANKYRIN REPEAT-CONTAINING PROTEIN-RELATED"/>
    <property type="match status" value="1"/>
</dbReference>
<dbReference type="Proteomes" id="UP000270927">
    <property type="component" value="Unassembled WGS sequence"/>
</dbReference>
<organism evidence="5 6">
    <name type="scientific">Candidatus Cardinium hertigii</name>
    <dbReference type="NCBI Taxonomy" id="247481"/>
    <lineage>
        <taxon>Bacteria</taxon>
        <taxon>Pseudomonadati</taxon>
        <taxon>Bacteroidota</taxon>
        <taxon>Cytophagia</taxon>
        <taxon>Cytophagales</taxon>
        <taxon>Amoebophilaceae</taxon>
        <taxon>Candidatus Cardinium</taxon>
    </lineage>
</organism>
<gene>
    <name evidence="5" type="ORF">EDM02_00895</name>
</gene>
<keyword evidence="6" id="KW-1185">Reference proteome</keyword>
<dbReference type="PROSITE" id="PS50297">
    <property type="entry name" value="ANK_REP_REGION"/>
    <property type="match status" value="1"/>
</dbReference>
<accession>A0A3N2QD16</accession>
<keyword evidence="4" id="KW-0472">Membrane</keyword>
<name>A0A3N2QD16_9BACT</name>
<keyword evidence="4" id="KW-1133">Transmembrane helix</keyword>
<dbReference type="SMART" id="SM00248">
    <property type="entry name" value="ANK"/>
    <property type="match status" value="4"/>
</dbReference>
<dbReference type="InterPro" id="IPR036770">
    <property type="entry name" value="Ankyrin_rpt-contain_sf"/>
</dbReference>
<protein>
    <submittedName>
        <fullName evidence="5">Ankyrin repeat domain-containing protein</fullName>
    </submittedName>
</protein>
<evidence type="ECO:0000256" key="3">
    <source>
        <dbReference type="PROSITE-ProRule" id="PRU00023"/>
    </source>
</evidence>
<keyword evidence="2 3" id="KW-0040">ANK repeat</keyword>
<evidence type="ECO:0000256" key="4">
    <source>
        <dbReference type="SAM" id="Phobius"/>
    </source>
</evidence>
<dbReference type="OrthoDB" id="980740at2"/>